<evidence type="ECO:0000256" key="1">
    <source>
        <dbReference type="SAM" id="Coils"/>
    </source>
</evidence>
<sequence length="127" mass="13716">MPRGDGTGPAGMGPMTGWGAGYCAGFGTPGSMNVGPRRTYWGFGGGRGGGQGWCNRFFATGLTRWQRLGFRRPMWGPWFQGFGPGVGPVETVEQELGALKEQAEYLEDALAGVRQRIEEIEVKGKKE</sequence>
<organism evidence="2 3">
    <name type="scientific">Syntrophorhabdus aromaticivorans</name>
    <dbReference type="NCBI Taxonomy" id="328301"/>
    <lineage>
        <taxon>Bacteria</taxon>
        <taxon>Pseudomonadati</taxon>
        <taxon>Thermodesulfobacteriota</taxon>
        <taxon>Syntrophorhabdia</taxon>
        <taxon>Syntrophorhabdales</taxon>
        <taxon>Syntrophorhabdaceae</taxon>
        <taxon>Syntrophorhabdus</taxon>
    </lineage>
</organism>
<name>A0A971M5E7_9BACT</name>
<evidence type="ECO:0000313" key="2">
    <source>
        <dbReference type="EMBL" id="NLW36373.1"/>
    </source>
</evidence>
<proteinExistence type="predicted"/>
<dbReference type="EMBL" id="JAAYEE010000241">
    <property type="protein sequence ID" value="NLW36373.1"/>
    <property type="molecule type" value="Genomic_DNA"/>
</dbReference>
<accession>A0A971M5E7</accession>
<keyword evidence="1" id="KW-0175">Coiled coil</keyword>
<dbReference type="Proteomes" id="UP000777265">
    <property type="component" value="Unassembled WGS sequence"/>
</dbReference>
<gene>
    <name evidence="2" type="ORF">GXY80_13000</name>
</gene>
<comment type="caution">
    <text evidence="2">The sequence shown here is derived from an EMBL/GenBank/DDBJ whole genome shotgun (WGS) entry which is preliminary data.</text>
</comment>
<feature type="coiled-coil region" evidence="1">
    <location>
        <begin position="89"/>
        <end position="123"/>
    </location>
</feature>
<reference evidence="2" key="2">
    <citation type="submission" date="2020-01" db="EMBL/GenBank/DDBJ databases">
        <authorList>
            <person name="Campanaro S."/>
        </authorList>
    </citation>
    <scope>NUCLEOTIDE SEQUENCE</scope>
    <source>
        <strain evidence="2">AS06rmzACSIP_7</strain>
    </source>
</reference>
<reference evidence="2" key="1">
    <citation type="journal article" date="2020" name="Biotechnol. Biofuels">
        <title>New insights from the biogas microbiome by comprehensive genome-resolved metagenomics of nearly 1600 species originating from multiple anaerobic digesters.</title>
        <authorList>
            <person name="Campanaro S."/>
            <person name="Treu L."/>
            <person name="Rodriguez-R L.M."/>
            <person name="Kovalovszki A."/>
            <person name="Ziels R.M."/>
            <person name="Maus I."/>
            <person name="Zhu X."/>
            <person name="Kougias P.G."/>
            <person name="Basile A."/>
            <person name="Luo G."/>
            <person name="Schluter A."/>
            <person name="Konstantinidis K.T."/>
            <person name="Angelidaki I."/>
        </authorList>
    </citation>
    <scope>NUCLEOTIDE SEQUENCE</scope>
    <source>
        <strain evidence="2">AS06rmzACSIP_7</strain>
    </source>
</reference>
<protein>
    <submittedName>
        <fullName evidence="2">DUF5320 domain-containing protein</fullName>
    </submittedName>
</protein>
<dbReference type="InterPro" id="IPR035205">
    <property type="entry name" value="DUF5320"/>
</dbReference>
<dbReference type="AlphaFoldDB" id="A0A971M5E7"/>
<evidence type="ECO:0000313" key="3">
    <source>
        <dbReference type="Proteomes" id="UP000777265"/>
    </source>
</evidence>
<dbReference type="Pfam" id="PF17253">
    <property type="entry name" value="DUF5320"/>
    <property type="match status" value="1"/>
</dbReference>